<dbReference type="InterPro" id="IPR036936">
    <property type="entry name" value="CRIB_dom_sf"/>
</dbReference>
<evidence type="ECO:0000313" key="4">
    <source>
        <dbReference type="Proteomes" id="UP001187192"/>
    </source>
</evidence>
<organism evidence="3 4">
    <name type="scientific">Ficus carica</name>
    <name type="common">Common fig</name>
    <dbReference type="NCBI Taxonomy" id="3494"/>
    <lineage>
        <taxon>Eukaryota</taxon>
        <taxon>Viridiplantae</taxon>
        <taxon>Streptophyta</taxon>
        <taxon>Embryophyta</taxon>
        <taxon>Tracheophyta</taxon>
        <taxon>Spermatophyta</taxon>
        <taxon>Magnoliopsida</taxon>
        <taxon>eudicotyledons</taxon>
        <taxon>Gunneridae</taxon>
        <taxon>Pentapetalae</taxon>
        <taxon>rosids</taxon>
        <taxon>fabids</taxon>
        <taxon>Rosales</taxon>
        <taxon>Moraceae</taxon>
        <taxon>Ficeae</taxon>
        <taxon>Ficus</taxon>
    </lineage>
</organism>
<dbReference type="Pfam" id="PF00786">
    <property type="entry name" value="PBD"/>
    <property type="match status" value="1"/>
</dbReference>
<feature type="compositionally biased region" description="Low complexity" evidence="1">
    <location>
        <begin position="174"/>
        <end position="187"/>
    </location>
</feature>
<evidence type="ECO:0000259" key="2">
    <source>
        <dbReference type="PROSITE" id="PS50108"/>
    </source>
</evidence>
<keyword evidence="4" id="KW-1185">Reference proteome</keyword>
<dbReference type="AlphaFoldDB" id="A0AA88DCV1"/>
<sequence length="208" mass="22758">MTTKVKSLFKGLRYISHIFEEKEKEIQIGFPTDVKHVAHIGWDGPSANTTTWMNEFRSPTEVTSGPLQSIGQLSSKGNQDTADRNIEISWSRRHHSTNLGSPVNSPTKRGSDSSKHSRRRRSKDGSLGSPARDSSGSSRHSRRQQKSKLGPESSNQDHPAIPKSSRRKKGSTDGGSTKSSKSSRSKGQNSLSDIQFLDLGAVSESGNK</sequence>
<accession>A0AA88DCV1</accession>
<dbReference type="CDD" id="cd00132">
    <property type="entry name" value="CRIB"/>
    <property type="match status" value="1"/>
</dbReference>
<dbReference type="Gene3D" id="3.90.810.10">
    <property type="entry name" value="CRIB domain"/>
    <property type="match status" value="1"/>
</dbReference>
<feature type="compositionally biased region" description="Polar residues" evidence="1">
    <location>
        <begin position="97"/>
        <end position="107"/>
    </location>
</feature>
<proteinExistence type="predicted"/>
<dbReference type="EMBL" id="BTGU01000046">
    <property type="protein sequence ID" value="GMN53380.1"/>
    <property type="molecule type" value="Genomic_DNA"/>
</dbReference>
<feature type="compositionally biased region" description="Low complexity" evidence="1">
    <location>
        <begin position="125"/>
        <end position="138"/>
    </location>
</feature>
<dbReference type="PANTHER" id="PTHR46325:SF40">
    <property type="entry name" value="CRIB DOMAIN-CONTAINING PROTEIN"/>
    <property type="match status" value="1"/>
</dbReference>
<feature type="region of interest" description="Disordered" evidence="1">
    <location>
        <begin position="59"/>
        <end position="208"/>
    </location>
</feature>
<dbReference type="PROSITE" id="PS50108">
    <property type="entry name" value="CRIB"/>
    <property type="match status" value="1"/>
</dbReference>
<dbReference type="Proteomes" id="UP001187192">
    <property type="component" value="Unassembled WGS sequence"/>
</dbReference>
<dbReference type="FunFam" id="3.90.810.10:FF:000029">
    <property type="entry name" value="Elongation factor Ts, mitochondrial"/>
    <property type="match status" value="1"/>
</dbReference>
<dbReference type="SMART" id="SM00285">
    <property type="entry name" value="PBD"/>
    <property type="match status" value="1"/>
</dbReference>
<protein>
    <recommendedName>
        <fullName evidence="2">CRIB domain-containing protein</fullName>
    </recommendedName>
</protein>
<comment type="caution">
    <text evidence="3">The sequence shown here is derived from an EMBL/GenBank/DDBJ whole genome shotgun (WGS) entry which is preliminary data.</text>
</comment>
<reference evidence="3" key="1">
    <citation type="submission" date="2023-07" db="EMBL/GenBank/DDBJ databases">
        <title>draft genome sequence of fig (Ficus carica).</title>
        <authorList>
            <person name="Takahashi T."/>
            <person name="Nishimura K."/>
        </authorList>
    </citation>
    <scope>NUCLEOTIDE SEQUENCE</scope>
</reference>
<feature type="domain" description="CRIB" evidence="2">
    <location>
        <begin position="28"/>
        <end position="41"/>
    </location>
</feature>
<evidence type="ECO:0000256" key="1">
    <source>
        <dbReference type="SAM" id="MobiDB-lite"/>
    </source>
</evidence>
<dbReference type="PANTHER" id="PTHR46325">
    <property type="entry name" value="CRIB DOMAIN-CONTAINING PROTEIN RIC8"/>
    <property type="match status" value="1"/>
</dbReference>
<dbReference type="InterPro" id="IPR000095">
    <property type="entry name" value="CRIB_dom"/>
</dbReference>
<name>A0AA88DCV1_FICCA</name>
<feature type="compositionally biased region" description="Polar residues" evidence="1">
    <location>
        <begin position="60"/>
        <end position="80"/>
    </location>
</feature>
<evidence type="ECO:0000313" key="3">
    <source>
        <dbReference type="EMBL" id="GMN53380.1"/>
    </source>
</evidence>
<gene>
    <name evidence="3" type="ORF">TIFTF001_022526</name>
</gene>